<dbReference type="NCBIfam" id="TIGR00060">
    <property type="entry name" value="L18_bact"/>
    <property type="match status" value="1"/>
</dbReference>
<dbReference type="GeneID" id="33355518"/>
<evidence type="ECO:0000256" key="2">
    <source>
        <dbReference type="ARBA" id="ARBA00007116"/>
    </source>
</evidence>
<sequence length="106" mass="12205">MIKQSNKTKLNHSLNRPRLYIFKSNKHIYAQIIDNRNNKIITSSATICKNVKQFANCQTAKKIGHHIAEELKNRNIETIVFDCGKHKYHGQVKALAEGTREKGINF</sequence>
<dbReference type="AlphaFoldDB" id="A0A1Z1M9B5"/>
<dbReference type="Gene3D" id="3.30.420.100">
    <property type="match status" value="1"/>
</dbReference>
<dbReference type="InterPro" id="IPR004389">
    <property type="entry name" value="Ribosomal_uL18_bac-type"/>
</dbReference>
<dbReference type="EMBL" id="MF101422">
    <property type="protein sequence ID" value="ARW62334.1"/>
    <property type="molecule type" value="Genomic_DNA"/>
</dbReference>
<evidence type="ECO:0000256" key="8">
    <source>
        <dbReference type="ARBA" id="ARBA00035303"/>
    </source>
</evidence>
<name>A0A1Z1M9B5_9FLOR</name>
<comment type="subunit">
    <text evidence="3 9">Part of the 50S ribosomal subunit; contacts the 5S rRNA.</text>
</comment>
<keyword evidence="6 9" id="KW-0689">Ribosomal protein</keyword>
<keyword evidence="5 9" id="KW-0694">RNA-binding</keyword>
<evidence type="ECO:0000313" key="10">
    <source>
        <dbReference type="EMBL" id="ARW62334.1"/>
    </source>
</evidence>
<comment type="function">
    <text evidence="1 9">Binds 5S rRNA, forms part of the central protuberance of the 50S subunit.</text>
</comment>
<evidence type="ECO:0000256" key="6">
    <source>
        <dbReference type="ARBA" id="ARBA00022980"/>
    </source>
</evidence>
<dbReference type="Pfam" id="PF00861">
    <property type="entry name" value="Ribosomal_L18p"/>
    <property type="match status" value="1"/>
</dbReference>
<evidence type="ECO:0000256" key="7">
    <source>
        <dbReference type="ARBA" id="ARBA00023274"/>
    </source>
</evidence>
<dbReference type="GO" id="GO:0008097">
    <property type="term" value="F:5S rRNA binding"/>
    <property type="evidence" value="ECO:0007669"/>
    <property type="project" value="TreeGrafter"/>
</dbReference>
<dbReference type="HAMAP" id="MF_01337_B">
    <property type="entry name" value="Ribosomal_uL18_B"/>
    <property type="match status" value="1"/>
</dbReference>
<evidence type="ECO:0000256" key="1">
    <source>
        <dbReference type="ARBA" id="ARBA00003898"/>
    </source>
</evidence>
<proteinExistence type="inferred from homology"/>
<dbReference type="GO" id="GO:0022625">
    <property type="term" value="C:cytosolic large ribosomal subunit"/>
    <property type="evidence" value="ECO:0007669"/>
    <property type="project" value="TreeGrafter"/>
</dbReference>
<dbReference type="RefSeq" id="YP_009393772.1">
    <property type="nucleotide sequence ID" value="NC_035269.1"/>
</dbReference>
<comment type="similarity">
    <text evidence="2 9">Belongs to the universal ribosomal protein uL18 family.</text>
</comment>
<organism evidence="10">
    <name type="scientific">Caloglossa beccarii</name>
    <dbReference type="NCBI Taxonomy" id="131038"/>
    <lineage>
        <taxon>Eukaryota</taxon>
        <taxon>Rhodophyta</taxon>
        <taxon>Florideophyceae</taxon>
        <taxon>Rhodymeniophycidae</taxon>
        <taxon>Ceramiales</taxon>
        <taxon>Delesseriaceae</taxon>
        <taxon>Caloglossa</taxon>
    </lineage>
</organism>
<dbReference type="PANTHER" id="PTHR12899">
    <property type="entry name" value="39S RIBOSOMAL PROTEIN L18, MITOCHONDRIAL"/>
    <property type="match status" value="1"/>
</dbReference>
<geneLocation type="chloroplast" evidence="10"/>
<comment type="subcellular location">
    <subcellularLocation>
        <location evidence="9">Plastid</location>
        <location evidence="9">Chloroplast</location>
    </subcellularLocation>
</comment>
<dbReference type="GO" id="GO:0006412">
    <property type="term" value="P:translation"/>
    <property type="evidence" value="ECO:0007669"/>
    <property type="project" value="UniProtKB-UniRule"/>
</dbReference>
<dbReference type="GO" id="GO:0003735">
    <property type="term" value="F:structural constituent of ribosome"/>
    <property type="evidence" value="ECO:0007669"/>
    <property type="project" value="InterPro"/>
</dbReference>
<dbReference type="GO" id="GO:0009507">
    <property type="term" value="C:chloroplast"/>
    <property type="evidence" value="ECO:0007669"/>
    <property type="project" value="UniProtKB-SubCell"/>
</dbReference>
<evidence type="ECO:0000256" key="3">
    <source>
        <dbReference type="ARBA" id="ARBA00011505"/>
    </source>
</evidence>
<keyword evidence="7 9" id="KW-0687">Ribonucleoprotein</keyword>
<gene>
    <name evidence="9 10" type="primary">rpl18</name>
</gene>
<evidence type="ECO:0000256" key="5">
    <source>
        <dbReference type="ARBA" id="ARBA00022884"/>
    </source>
</evidence>
<reference evidence="10" key="1">
    <citation type="journal article" date="2017" name="J. Phycol.">
        <title>Analysis of chloroplast genomes and a supermatrix inform reclassification of the Rhodomelaceae (Rhodophyta).</title>
        <authorList>
            <person name="Diaz-Tapia P."/>
            <person name="Maggs C.A."/>
            <person name="West J.A."/>
            <person name="Verbruggen H."/>
        </authorList>
    </citation>
    <scope>NUCLEOTIDE SEQUENCE</scope>
    <source>
        <strain evidence="10">JW4523</strain>
    </source>
</reference>
<evidence type="ECO:0000256" key="9">
    <source>
        <dbReference type="HAMAP-Rule" id="MF_01337"/>
    </source>
</evidence>
<dbReference type="InterPro" id="IPR005484">
    <property type="entry name" value="Ribosomal_uL18_bac/plant/anim"/>
</dbReference>
<keyword evidence="10" id="KW-0934">Plastid</keyword>
<dbReference type="CDD" id="cd00432">
    <property type="entry name" value="Ribosomal_L18_L5e"/>
    <property type="match status" value="1"/>
</dbReference>
<dbReference type="InterPro" id="IPR057268">
    <property type="entry name" value="Ribosomal_L18"/>
</dbReference>
<protein>
    <recommendedName>
        <fullName evidence="8 9">Large ribosomal subunit protein uL18c</fullName>
    </recommendedName>
</protein>
<accession>A0A1Z1M9B5</accession>
<evidence type="ECO:0000256" key="4">
    <source>
        <dbReference type="ARBA" id="ARBA00022730"/>
    </source>
</evidence>
<dbReference type="SUPFAM" id="SSF53137">
    <property type="entry name" value="Translational machinery components"/>
    <property type="match status" value="1"/>
</dbReference>
<keyword evidence="10" id="KW-0150">Chloroplast</keyword>
<keyword evidence="4 9" id="KW-0699">rRNA-binding</keyword>
<dbReference type="PANTHER" id="PTHR12899:SF3">
    <property type="entry name" value="LARGE RIBOSOMAL SUBUNIT PROTEIN UL18M"/>
    <property type="match status" value="1"/>
</dbReference>